<organism evidence="2 3">
    <name type="scientific">Thiohalomonas denitrificans</name>
    <dbReference type="NCBI Taxonomy" id="415747"/>
    <lineage>
        <taxon>Bacteria</taxon>
        <taxon>Pseudomonadati</taxon>
        <taxon>Pseudomonadota</taxon>
        <taxon>Gammaproteobacteria</taxon>
        <taxon>Thiohalomonadales</taxon>
        <taxon>Thiohalomonadaceae</taxon>
        <taxon>Thiohalomonas</taxon>
    </lineage>
</organism>
<dbReference type="OrthoDB" id="1357684at2"/>
<evidence type="ECO:0000259" key="1">
    <source>
        <dbReference type="Pfam" id="PF12690"/>
    </source>
</evidence>
<dbReference type="Gene3D" id="2.60.40.2360">
    <property type="entry name" value="Intracellular proteinase inhibitor BsuPI"/>
    <property type="match status" value="1"/>
</dbReference>
<dbReference type="STRING" id="415747.SAMN03097708_02972"/>
<dbReference type="Pfam" id="PF12690">
    <property type="entry name" value="BsuPI"/>
    <property type="match status" value="1"/>
</dbReference>
<sequence>MQQSLGMEVCDMSLKGYLSVGLLVLSLVISGCVIEEEEEERAFQTELKLMDQNKNETYQFSLAEPIIFEISITNITDDPQTLTATSTQVHEFIVAPAGETQPLWHWSFNKGFATVITELNFAAGETKTYSETWYQIDDHGYAVNAGDYVAQGFMWTTQEAANDAIGDETETRSPSVDLSIE</sequence>
<name>A0A1G5QZG1_9GAMM</name>
<gene>
    <name evidence="2" type="ORF">SAMN03097708_02972</name>
</gene>
<dbReference type="RefSeq" id="WP_092998737.1">
    <property type="nucleotide sequence ID" value="NZ_FMWD01000011.1"/>
</dbReference>
<dbReference type="InterPro" id="IPR020481">
    <property type="entry name" value="Intracell_prot_inh_BsuPI"/>
</dbReference>
<dbReference type="AlphaFoldDB" id="A0A1G5QZG1"/>
<keyword evidence="3" id="KW-1185">Reference proteome</keyword>
<proteinExistence type="predicted"/>
<feature type="domain" description="Intracellular proteinase inhibitor BsuPI" evidence="1">
    <location>
        <begin position="64"/>
        <end position="155"/>
    </location>
</feature>
<evidence type="ECO:0000313" key="2">
    <source>
        <dbReference type="EMBL" id="SCZ66479.1"/>
    </source>
</evidence>
<dbReference type="EMBL" id="FMWD01000011">
    <property type="protein sequence ID" value="SCZ66479.1"/>
    <property type="molecule type" value="Genomic_DNA"/>
</dbReference>
<protein>
    <submittedName>
        <fullName evidence="2">Intracellular proteinase inhibitor</fullName>
    </submittedName>
</protein>
<dbReference type="InterPro" id="IPR038144">
    <property type="entry name" value="IPI"/>
</dbReference>
<reference evidence="2 3" key="1">
    <citation type="submission" date="2016-10" db="EMBL/GenBank/DDBJ databases">
        <authorList>
            <person name="de Groot N.N."/>
        </authorList>
    </citation>
    <scope>NUCLEOTIDE SEQUENCE [LARGE SCALE GENOMIC DNA]</scope>
    <source>
        <strain evidence="2 3">HLD2</strain>
    </source>
</reference>
<dbReference type="Proteomes" id="UP000199648">
    <property type="component" value="Unassembled WGS sequence"/>
</dbReference>
<accession>A0A1G5QZG1</accession>
<evidence type="ECO:0000313" key="3">
    <source>
        <dbReference type="Proteomes" id="UP000199648"/>
    </source>
</evidence>